<name>A0A9Q0RY39_9DIPT</name>
<protein>
    <submittedName>
        <fullName evidence="1">Uncharacterized protein</fullName>
    </submittedName>
</protein>
<proteinExistence type="predicted"/>
<dbReference type="Proteomes" id="UP001151699">
    <property type="component" value="Chromosome C"/>
</dbReference>
<comment type="caution">
    <text evidence="1">The sequence shown here is derived from an EMBL/GenBank/DDBJ whole genome shotgun (WGS) entry which is preliminary data.</text>
</comment>
<evidence type="ECO:0000313" key="1">
    <source>
        <dbReference type="EMBL" id="KAJ6636701.1"/>
    </source>
</evidence>
<feature type="non-terminal residue" evidence="1">
    <location>
        <position position="1"/>
    </location>
</feature>
<dbReference type="EMBL" id="WJQU01000004">
    <property type="protein sequence ID" value="KAJ6636701.1"/>
    <property type="molecule type" value="Genomic_DNA"/>
</dbReference>
<reference evidence="1" key="1">
    <citation type="submission" date="2022-07" db="EMBL/GenBank/DDBJ databases">
        <authorList>
            <person name="Trinca V."/>
            <person name="Uliana J.V.C."/>
            <person name="Torres T.T."/>
            <person name="Ward R.J."/>
            <person name="Monesi N."/>
        </authorList>
    </citation>
    <scope>NUCLEOTIDE SEQUENCE</scope>
    <source>
        <strain evidence="1">HSMRA1968</strain>
        <tissue evidence="1">Whole embryos</tissue>
    </source>
</reference>
<evidence type="ECO:0000313" key="2">
    <source>
        <dbReference type="Proteomes" id="UP001151699"/>
    </source>
</evidence>
<keyword evidence="2" id="KW-1185">Reference proteome</keyword>
<gene>
    <name evidence="1" type="ORF">Bhyg_15294</name>
</gene>
<organism evidence="1 2">
    <name type="scientific">Pseudolycoriella hygida</name>
    <dbReference type="NCBI Taxonomy" id="35572"/>
    <lineage>
        <taxon>Eukaryota</taxon>
        <taxon>Metazoa</taxon>
        <taxon>Ecdysozoa</taxon>
        <taxon>Arthropoda</taxon>
        <taxon>Hexapoda</taxon>
        <taxon>Insecta</taxon>
        <taxon>Pterygota</taxon>
        <taxon>Neoptera</taxon>
        <taxon>Endopterygota</taxon>
        <taxon>Diptera</taxon>
        <taxon>Nematocera</taxon>
        <taxon>Sciaroidea</taxon>
        <taxon>Sciaridae</taxon>
        <taxon>Pseudolycoriella</taxon>
    </lineage>
</organism>
<dbReference type="AlphaFoldDB" id="A0A9Q0RY39"/>
<accession>A0A9Q0RY39</accession>
<sequence>ASGLLCLIYFVYEILDFLVYSGSGQSVKGCTQFDVKFNF</sequence>